<dbReference type="GO" id="GO:0102210">
    <property type="term" value="F:rhamnogalacturonan endolyase activity"/>
    <property type="evidence" value="ECO:0007669"/>
    <property type="project" value="UniProtKB-EC"/>
</dbReference>
<dbReference type="InterPro" id="IPR013784">
    <property type="entry name" value="Carb-bd-like_fold"/>
</dbReference>
<dbReference type="EC" id="4.2.2.23" evidence="4"/>
<feature type="domain" description="Rhamnogalacturonan lyase" evidence="10">
    <location>
        <begin position="393"/>
        <end position="464"/>
    </location>
</feature>
<dbReference type="InterPro" id="IPR029413">
    <property type="entry name" value="RG-lyase_II"/>
</dbReference>
<evidence type="ECO:0000256" key="3">
    <source>
        <dbReference type="ARBA" id="ARBA00010418"/>
    </source>
</evidence>
<dbReference type="SUPFAM" id="SSF74650">
    <property type="entry name" value="Galactose mutarotase-like"/>
    <property type="match status" value="1"/>
</dbReference>
<dbReference type="CDD" id="cd10317">
    <property type="entry name" value="RGL4_C"/>
    <property type="match status" value="1"/>
</dbReference>
<protein>
    <recommendedName>
        <fullName evidence="4">rhamnogalacturonan endolyase</fullName>
        <ecNumber evidence="4">4.2.2.23</ecNumber>
    </recommendedName>
</protein>
<dbReference type="GO" id="GO:0030246">
    <property type="term" value="F:carbohydrate binding"/>
    <property type="evidence" value="ECO:0007669"/>
    <property type="project" value="InterPro"/>
</dbReference>
<dbReference type="InterPro" id="IPR051850">
    <property type="entry name" value="Polysacch_Lyase_4"/>
</dbReference>
<dbReference type="Gene3D" id="2.70.98.10">
    <property type="match status" value="1"/>
</dbReference>
<name>A0A1R3K3J4_9ROSI</name>
<dbReference type="AlphaFoldDB" id="A0A1R3K3J4"/>
<evidence type="ECO:0000256" key="7">
    <source>
        <dbReference type="ARBA" id="ARBA00023239"/>
    </source>
</evidence>
<dbReference type="InterPro" id="IPR010325">
    <property type="entry name" value="Rhamnogal_lyase"/>
</dbReference>
<dbReference type="CDD" id="cd10320">
    <property type="entry name" value="RGL4_N"/>
    <property type="match status" value="1"/>
</dbReference>
<dbReference type="PANTHER" id="PTHR32018:SF6">
    <property type="entry name" value="RHAMNOGALACTURONAN ENDOLYASE"/>
    <property type="match status" value="1"/>
</dbReference>
<dbReference type="Pfam" id="PF14683">
    <property type="entry name" value="CBM-like"/>
    <property type="match status" value="1"/>
</dbReference>
<sequence>MAKVAKGNHLNQSAFWLILIIEFLLLLSISSREIPPTDNSPPVRLETSHPGIVIVDNGLVQVTFENPTGNLLGIRYKGIDNVFQWRNKPHNRGYWDVVWGDDGVFDEMETEHFNVITQTDDILEISFNRTWTSENWSVPLNVDKRYIIRRGVPGIHAYAILERQENFPSTHMSQLRLVFKLLGDRFHHMALSDTRQTIMPTEQERKNSPTLEMKEASLITNTTNPELKGQVDDKYQFSYENKDNKLHGWIADSENENPAVGFWIITPSNEFRIGGPHKQELTSHVGPTAMVVFASGHYVGKDIDTYFEQGKPWKKVLGPVFIYLNSASTKDSDSHKTLWGDAKRQLRDEIESWPYNFTRSDDFPSAEGRGNVRGQLIVRDRYMETGLIMPAGSAYVGLAPPGEAGSWQRDAKGYQFWTQADEHGRFEINHVRPEDYNLYAWVPGFIGDYRLNLTITIQPGNKIDLGSLIYDPPRNGPTLWEIGIPDRKAAEFFIPDPYPTRMNRICKDPADRYRQYGLWDRYTDLYPDGDLVYTVGKSNYSQDWFFAHVLRRVDNNTRVPTTWQIRFNLDNVQMRGLYTLQLVVASAASSDVQVRFNDPFSHRPHFTTHRIGWDNAIARHGIHGLYRLYSIVVPGFRLRYGENTIFLTQPRNFGTFTGVMYDYIRLEGPAF</sequence>
<dbReference type="Gene3D" id="2.60.40.1120">
    <property type="entry name" value="Carboxypeptidase-like, regulatory domain"/>
    <property type="match status" value="1"/>
</dbReference>
<dbReference type="Pfam" id="PF14686">
    <property type="entry name" value="fn3_3"/>
    <property type="match status" value="1"/>
</dbReference>
<evidence type="ECO:0000313" key="11">
    <source>
        <dbReference type="EMBL" id="OMP01641.1"/>
    </source>
</evidence>
<evidence type="ECO:0000259" key="9">
    <source>
        <dbReference type="Pfam" id="PF14683"/>
    </source>
</evidence>
<dbReference type="InterPro" id="IPR008979">
    <property type="entry name" value="Galactose-bd-like_sf"/>
</dbReference>
<dbReference type="CDD" id="cd10316">
    <property type="entry name" value="RGL4_M"/>
    <property type="match status" value="1"/>
</dbReference>
<comment type="subcellular location">
    <subcellularLocation>
        <location evidence="2">Secreted</location>
    </subcellularLocation>
</comment>
<dbReference type="SUPFAM" id="SSF49785">
    <property type="entry name" value="Galactose-binding domain-like"/>
    <property type="match status" value="1"/>
</dbReference>
<evidence type="ECO:0000259" key="10">
    <source>
        <dbReference type="Pfam" id="PF14686"/>
    </source>
</evidence>
<evidence type="ECO:0000256" key="6">
    <source>
        <dbReference type="ARBA" id="ARBA00022729"/>
    </source>
</evidence>
<accession>A0A1R3K3J4</accession>
<evidence type="ECO:0000256" key="2">
    <source>
        <dbReference type="ARBA" id="ARBA00004613"/>
    </source>
</evidence>
<feature type="chain" id="PRO_5012819836" description="rhamnogalacturonan endolyase" evidence="8">
    <location>
        <begin position="32"/>
        <end position="671"/>
    </location>
</feature>
<reference evidence="12" key="1">
    <citation type="submission" date="2013-09" db="EMBL/GenBank/DDBJ databases">
        <title>Corchorus olitorius genome sequencing.</title>
        <authorList>
            <person name="Alam M."/>
            <person name="Haque M.S."/>
            <person name="Islam M.S."/>
            <person name="Emdad E.M."/>
            <person name="Islam M.M."/>
            <person name="Ahmed B."/>
            <person name="Halim A."/>
            <person name="Hossen Q.M.M."/>
            <person name="Hossain M.Z."/>
            <person name="Ahmed R."/>
            <person name="Khan M.M."/>
            <person name="Islam R."/>
            <person name="Rashid M.M."/>
            <person name="Khan S.A."/>
            <person name="Rahman M.S."/>
            <person name="Alam M."/>
            <person name="Yahiya A.S."/>
            <person name="Khan M.S."/>
            <person name="Azam M.S."/>
            <person name="Haque T."/>
            <person name="Lashkar M.Z.H."/>
            <person name="Akhand A.I."/>
            <person name="Morshed G."/>
            <person name="Roy S."/>
            <person name="Uddin K.S."/>
            <person name="Rabeya T."/>
            <person name="Hossain A.S."/>
            <person name="Chowdhury A."/>
            <person name="Snigdha A.R."/>
            <person name="Mortoza M.S."/>
            <person name="Matin S.A."/>
            <person name="Hoque S.M.E."/>
            <person name="Islam M.K."/>
            <person name="Roy D.K."/>
            <person name="Haider R."/>
            <person name="Moosa M.M."/>
            <person name="Elias S.M."/>
            <person name="Hasan A.M."/>
            <person name="Jahan S."/>
            <person name="Shafiuddin M."/>
            <person name="Mahmood N."/>
            <person name="Shommy N.S."/>
        </authorList>
    </citation>
    <scope>NUCLEOTIDE SEQUENCE [LARGE SCALE GENOMIC DNA]</scope>
    <source>
        <strain evidence="12">cv. O-4</strain>
    </source>
</reference>
<comment type="catalytic activity">
    <reaction evidence="1">
        <text>Endotype eliminative cleavage of L-alpha-rhamnopyranosyl-(1-&gt;4)-alpha-D-galactopyranosyluronic acid bonds of rhamnogalacturonan I domains in ramified hairy regions of pectin leaving L-rhamnopyranose at the reducing end and 4-deoxy-4,5-unsaturated D-galactopyranosyluronic acid at the non-reducing end.</text>
        <dbReference type="EC" id="4.2.2.23"/>
    </reaction>
</comment>
<comment type="caution">
    <text evidence="11">The sequence shown here is derived from an EMBL/GenBank/DDBJ whole genome shotgun (WGS) entry which is preliminary data.</text>
</comment>
<keyword evidence="7" id="KW-0456">Lyase</keyword>
<dbReference type="OrthoDB" id="2130367at2759"/>
<dbReference type="InterPro" id="IPR029411">
    <property type="entry name" value="RG-lyase_III"/>
</dbReference>
<dbReference type="Pfam" id="PF06045">
    <property type="entry name" value="Rhamnogal_lyase"/>
    <property type="match status" value="1"/>
</dbReference>
<dbReference type="FunFam" id="2.60.40.1120:FF:000033">
    <property type="entry name" value="Rhamnogalacturonate lyase B"/>
    <property type="match status" value="1"/>
</dbReference>
<comment type="similarity">
    <text evidence="3">Belongs to the polysaccharide lyase 4 family.</text>
</comment>
<evidence type="ECO:0000313" key="12">
    <source>
        <dbReference type="Proteomes" id="UP000187203"/>
    </source>
</evidence>
<keyword evidence="6 8" id="KW-0732">Signal</keyword>
<feature type="signal peptide" evidence="8">
    <location>
        <begin position="1"/>
        <end position="31"/>
    </location>
</feature>
<dbReference type="Gene3D" id="2.60.120.260">
    <property type="entry name" value="Galactose-binding domain-like"/>
    <property type="match status" value="1"/>
</dbReference>
<dbReference type="STRING" id="93759.A0A1R3K3J4"/>
<dbReference type="EMBL" id="AWUE01014735">
    <property type="protein sequence ID" value="OMP01641.1"/>
    <property type="molecule type" value="Genomic_DNA"/>
</dbReference>
<evidence type="ECO:0000256" key="8">
    <source>
        <dbReference type="SAM" id="SignalP"/>
    </source>
</evidence>
<dbReference type="Proteomes" id="UP000187203">
    <property type="component" value="Unassembled WGS sequence"/>
</dbReference>
<dbReference type="SUPFAM" id="SSF49452">
    <property type="entry name" value="Starch-binding domain-like"/>
    <property type="match status" value="1"/>
</dbReference>
<keyword evidence="5" id="KW-0964">Secreted</keyword>
<proteinExistence type="inferred from homology"/>
<feature type="domain" description="Rhamnogalacturonan lyase" evidence="9">
    <location>
        <begin position="478"/>
        <end position="666"/>
    </location>
</feature>
<dbReference type="InterPro" id="IPR011013">
    <property type="entry name" value="Gal_mutarotase_sf_dom"/>
</dbReference>
<organism evidence="11 12">
    <name type="scientific">Corchorus olitorius</name>
    <dbReference type="NCBI Taxonomy" id="93759"/>
    <lineage>
        <taxon>Eukaryota</taxon>
        <taxon>Viridiplantae</taxon>
        <taxon>Streptophyta</taxon>
        <taxon>Embryophyta</taxon>
        <taxon>Tracheophyta</taxon>
        <taxon>Spermatophyta</taxon>
        <taxon>Magnoliopsida</taxon>
        <taxon>eudicotyledons</taxon>
        <taxon>Gunneridae</taxon>
        <taxon>Pentapetalae</taxon>
        <taxon>rosids</taxon>
        <taxon>malvids</taxon>
        <taxon>Malvales</taxon>
        <taxon>Malvaceae</taxon>
        <taxon>Grewioideae</taxon>
        <taxon>Apeibeae</taxon>
        <taxon>Corchorus</taxon>
    </lineage>
</organism>
<dbReference type="PANTHER" id="PTHR32018">
    <property type="entry name" value="RHAMNOGALACTURONATE LYASE FAMILY PROTEIN"/>
    <property type="match status" value="1"/>
</dbReference>
<keyword evidence="12" id="KW-1185">Reference proteome</keyword>
<evidence type="ECO:0000256" key="4">
    <source>
        <dbReference type="ARBA" id="ARBA00012437"/>
    </source>
</evidence>
<dbReference type="GO" id="GO:0005975">
    <property type="term" value="P:carbohydrate metabolic process"/>
    <property type="evidence" value="ECO:0007669"/>
    <property type="project" value="InterPro"/>
</dbReference>
<gene>
    <name evidence="11" type="ORF">COLO4_11705</name>
</gene>
<evidence type="ECO:0000256" key="5">
    <source>
        <dbReference type="ARBA" id="ARBA00022525"/>
    </source>
</evidence>
<evidence type="ECO:0000256" key="1">
    <source>
        <dbReference type="ARBA" id="ARBA00001324"/>
    </source>
</evidence>
<dbReference type="GO" id="GO:0005576">
    <property type="term" value="C:extracellular region"/>
    <property type="evidence" value="ECO:0007669"/>
    <property type="project" value="UniProtKB-SubCell"/>
</dbReference>
<dbReference type="InterPro" id="IPR014718">
    <property type="entry name" value="GH-type_carb-bd"/>
</dbReference>